<keyword evidence="3" id="KW-0378">Hydrolase</keyword>
<dbReference type="Proteomes" id="UP001596432">
    <property type="component" value="Unassembled WGS sequence"/>
</dbReference>
<organism evidence="3 4">
    <name type="scientific">Halosimplex aquaticum</name>
    <dbReference type="NCBI Taxonomy" id="3026162"/>
    <lineage>
        <taxon>Archaea</taxon>
        <taxon>Methanobacteriati</taxon>
        <taxon>Methanobacteriota</taxon>
        <taxon>Stenosarchaea group</taxon>
        <taxon>Halobacteria</taxon>
        <taxon>Halobacteriales</taxon>
        <taxon>Haloarculaceae</taxon>
        <taxon>Halosimplex</taxon>
    </lineage>
</organism>
<dbReference type="AlphaFoldDB" id="A0ABD5XZ06"/>
<evidence type="ECO:0000256" key="1">
    <source>
        <dbReference type="SAM" id="MobiDB-lite"/>
    </source>
</evidence>
<dbReference type="SUPFAM" id="SSF52266">
    <property type="entry name" value="SGNH hydrolase"/>
    <property type="match status" value="1"/>
</dbReference>
<reference evidence="3 4" key="1">
    <citation type="journal article" date="2019" name="Int. J. Syst. Evol. Microbiol.">
        <title>The Global Catalogue of Microorganisms (GCM) 10K type strain sequencing project: providing services to taxonomists for standard genome sequencing and annotation.</title>
        <authorList>
            <consortium name="The Broad Institute Genomics Platform"/>
            <consortium name="The Broad Institute Genome Sequencing Center for Infectious Disease"/>
            <person name="Wu L."/>
            <person name="Ma J."/>
        </authorList>
    </citation>
    <scope>NUCLEOTIDE SEQUENCE [LARGE SCALE GENOMIC DNA]</scope>
    <source>
        <strain evidence="3 4">XZYJT29</strain>
    </source>
</reference>
<dbReference type="GeneID" id="78818967"/>
<dbReference type="InterPro" id="IPR036514">
    <property type="entry name" value="SGNH_hydro_sf"/>
</dbReference>
<sequence length="335" mass="36602">MSRDNVALHNVAEPLPADDGVRLERLPPGVTEPFNDRSQEEYRRPDGVEIRFVGESAEITLSCPEGSCEATPFWGPFQEQPGEHVTLDAEPTTVELSLPERVAAVDRDRLDDRYFDPTVGRLVLFGNPVVLHDVSGDVRPPEPAERPDQTLLTYGTSITQGACASRYPMTYGHQTARLLGDDHVNLGSGGSAFCENALADYVAGRDDWDRAVLAVSVNMIAAGFDADEFGERVRYLVDTVAGAHSDKPVAAVTLYPFFADLCPDISDGDEWPATPSEYRQELRDAVAAADRDNLHLIEGPDLLQDPGGLSTDLLHPMDHGMTEIAHRLADRLGEL</sequence>
<dbReference type="RefSeq" id="WP_274324339.1">
    <property type="nucleotide sequence ID" value="NZ_CP118158.1"/>
</dbReference>
<comment type="caution">
    <text evidence="3">The sequence shown here is derived from an EMBL/GenBank/DDBJ whole genome shotgun (WGS) entry which is preliminary data.</text>
</comment>
<dbReference type="Gene3D" id="3.40.50.1110">
    <property type="entry name" value="SGNH hydrolase"/>
    <property type="match status" value="1"/>
</dbReference>
<protein>
    <submittedName>
        <fullName evidence="3">SGNH/GDSL hydrolase family protein</fullName>
    </submittedName>
</protein>
<evidence type="ECO:0000313" key="3">
    <source>
        <dbReference type="EMBL" id="MFC7138725.1"/>
    </source>
</evidence>
<accession>A0ABD5XZ06</accession>
<dbReference type="GO" id="GO:0016787">
    <property type="term" value="F:hydrolase activity"/>
    <property type="evidence" value="ECO:0007669"/>
    <property type="project" value="UniProtKB-KW"/>
</dbReference>
<dbReference type="InterPro" id="IPR013830">
    <property type="entry name" value="SGNH_hydro"/>
</dbReference>
<feature type="region of interest" description="Disordered" evidence="1">
    <location>
        <begin position="1"/>
        <end position="41"/>
    </location>
</feature>
<name>A0ABD5XZ06_9EURY</name>
<keyword evidence="4" id="KW-1185">Reference proteome</keyword>
<evidence type="ECO:0000259" key="2">
    <source>
        <dbReference type="Pfam" id="PF14606"/>
    </source>
</evidence>
<dbReference type="EMBL" id="JBHTAS010000001">
    <property type="protein sequence ID" value="MFC7138725.1"/>
    <property type="molecule type" value="Genomic_DNA"/>
</dbReference>
<gene>
    <name evidence="3" type="ORF">ACFQMA_02600</name>
</gene>
<feature type="domain" description="SGNH hydrolase-type esterase" evidence="2">
    <location>
        <begin position="151"/>
        <end position="328"/>
    </location>
</feature>
<proteinExistence type="predicted"/>
<evidence type="ECO:0000313" key="4">
    <source>
        <dbReference type="Proteomes" id="UP001596432"/>
    </source>
</evidence>
<dbReference type="Pfam" id="PF14606">
    <property type="entry name" value="Lipase_GDSL_3"/>
    <property type="match status" value="1"/>
</dbReference>